<dbReference type="Gene3D" id="3.90.79.10">
    <property type="entry name" value="Nucleoside Triphosphate Pyrophosphohydrolase"/>
    <property type="match status" value="1"/>
</dbReference>
<dbReference type="GO" id="GO:0046872">
    <property type="term" value="F:metal ion binding"/>
    <property type="evidence" value="ECO:0007669"/>
    <property type="project" value="UniProtKB-KW"/>
</dbReference>
<keyword evidence="6" id="KW-0464">Manganese</keyword>
<evidence type="ECO:0000256" key="3">
    <source>
        <dbReference type="ARBA" id="ARBA00022723"/>
    </source>
</evidence>
<dbReference type="PROSITE" id="PS51462">
    <property type="entry name" value="NUDIX"/>
    <property type="match status" value="1"/>
</dbReference>
<evidence type="ECO:0000256" key="2">
    <source>
        <dbReference type="ARBA" id="ARBA00001946"/>
    </source>
</evidence>
<dbReference type="PANTHER" id="PTHR12992">
    <property type="entry name" value="NUDIX HYDROLASE"/>
    <property type="match status" value="1"/>
</dbReference>
<evidence type="ECO:0000256" key="7">
    <source>
        <dbReference type="SAM" id="MobiDB-lite"/>
    </source>
</evidence>
<dbReference type="InterPro" id="IPR045121">
    <property type="entry name" value="CoAse"/>
</dbReference>
<gene>
    <name evidence="9" type="ORF">B4O97_02815</name>
</gene>
<dbReference type="CDD" id="cd03426">
    <property type="entry name" value="NUDIX_CoAse_Nudt7"/>
    <property type="match status" value="1"/>
</dbReference>
<keyword evidence="3" id="KW-0479">Metal-binding</keyword>
<accession>A0A1Y1S2D2</accession>
<dbReference type="InterPro" id="IPR000086">
    <property type="entry name" value="NUDIX_hydrolase_dom"/>
</dbReference>
<keyword evidence="10" id="KW-1185">Reference proteome</keyword>
<comment type="caution">
    <text evidence="9">The sequence shown here is derived from an EMBL/GenBank/DDBJ whole genome shotgun (WGS) entry which is preliminary data.</text>
</comment>
<keyword evidence="5" id="KW-0460">Magnesium</keyword>
<dbReference type="EMBL" id="MWQY01000002">
    <property type="protein sequence ID" value="ORC37946.1"/>
    <property type="molecule type" value="Genomic_DNA"/>
</dbReference>
<comment type="cofactor">
    <cofactor evidence="1">
        <name>Mn(2+)</name>
        <dbReference type="ChEBI" id="CHEBI:29035"/>
    </cofactor>
</comment>
<keyword evidence="4" id="KW-0378">Hydrolase</keyword>
<protein>
    <recommendedName>
        <fullName evidence="8">Nudix hydrolase domain-containing protein</fullName>
    </recommendedName>
</protein>
<evidence type="ECO:0000313" key="9">
    <source>
        <dbReference type="EMBL" id="ORC37946.1"/>
    </source>
</evidence>
<dbReference type="Proteomes" id="UP000192343">
    <property type="component" value="Unassembled WGS sequence"/>
</dbReference>
<dbReference type="InterPro" id="IPR015797">
    <property type="entry name" value="NUDIX_hydrolase-like_dom_sf"/>
</dbReference>
<dbReference type="GO" id="GO:0010945">
    <property type="term" value="F:coenzyme A diphosphatase activity"/>
    <property type="evidence" value="ECO:0007669"/>
    <property type="project" value="InterPro"/>
</dbReference>
<dbReference type="STRING" id="1963862.B4O97_02815"/>
<evidence type="ECO:0000256" key="5">
    <source>
        <dbReference type="ARBA" id="ARBA00022842"/>
    </source>
</evidence>
<feature type="region of interest" description="Disordered" evidence="7">
    <location>
        <begin position="1"/>
        <end position="29"/>
    </location>
</feature>
<evidence type="ECO:0000256" key="4">
    <source>
        <dbReference type="ARBA" id="ARBA00022801"/>
    </source>
</evidence>
<evidence type="ECO:0000313" key="10">
    <source>
        <dbReference type="Proteomes" id="UP000192343"/>
    </source>
</evidence>
<evidence type="ECO:0000256" key="1">
    <source>
        <dbReference type="ARBA" id="ARBA00001936"/>
    </source>
</evidence>
<dbReference type="SUPFAM" id="SSF55811">
    <property type="entry name" value="Nudix"/>
    <property type="match status" value="1"/>
</dbReference>
<name>A0A1Y1S2D2_9SPIO</name>
<sequence>MYHRLCSPSESCESRRQPRLVRSGGEKTEGHRNLEIDSLMANRRGSYPAEIEKRLHNSIHNRLRETKVAGSGASAVLFLLSENQKQELSLVLTKRSALVSQPGDLCSPGGRVSPVRDRLISRLLMLPGMPLKSWKTWKNIRKQDQKTAESAAMLVSAALRETWEEIGLNPFRVELLGILEPRQLTVFDKTIFPVCAWTRTIRRLRLNREVESIHWIPLSRLLDPANYAAYTIRSVQAVSGDQALEKKTICYRHREGEREEILWGATLGVTLSFLKTVYDFSPPSRETLPLVEDVFSENYFGGI</sequence>
<evidence type="ECO:0000259" key="8">
    <source>
        <dbReference type="PROSITE" id="PS51462"/>
    </source>
</evidence>
<evidence type="ECO:0000256" key="6">
    <source>
        <dbReference type="ARBA" id="ARBA00023211"/>
    </source>
</evidence>
<dbReference type="AlphaFoldDB" id="A0A1Y1S2D2"/>
<reference evidence="9 10" key="1">
    <citation type="submission" date="2017-03" db="EMBL/GenBank/DDBJ databases">
        <title>Draft Genome sequence of Marispirochaeta sp. strain JC444.</title>
        <authorList>
            <person name="Shivani Y."/>
            <person name="Subhash Y."/>
            <person name="Sasikala C."/>
            <person name="Ramana C."/>
        </authorList>
    </citation>
    <scope>NUCLEOTIDE SEQUENCE [LARGE SCALE GENOMIC DNA]</scope>
    <source>
        <strain evidence="9 10">JC444</strain>
    </source>
</reference>
<comment type="cofactor">
    <cofactor evidence="2">
        <name>Mg(2+)</name>
        <dbReference type="ChEBI" id="CHEBI:18420"/>
    </cofactor>
</comment>
<proteinExistence type="predicted"/>
<feature type="domain" description="Nudix hydrolase" evidence="8">
    <location>
        <begin position="70"/>
        <end position="238"/>
    </location>
</feature>
<dbReference type="Pfam" id="PF00293">
    <property type="entry name" value="NUDIX"/>
    <property type="match status" value="1"/>
</dbReference>
<organism evidence="9 10">
    <name type="scientific">Marispirochaeta aestuarii</name>
    <dbReference type="NCBI Taxonomy" id="1963862"/>
    <lineage>
        <taxon>Bacteria</taxon>
        <taxon>Pseudomonadati</taxon>
        <taxon>Spirochaetota</taxon>
        <taxon>Spirochaetia</taxon>
        <taxon>Spirochaetales</taxon>
        <taxon>Spirochaetaceae</taxon>
        <taxon>Marispirochaeta</taxon>
    </lineage>
</organism>
<dbReference type="PANTHER" id="PTHR12992:SF11">
    <property type="entry name" value="MITOCHONDRIAL COENZYME A DIPHOSPHATASE NUDT8"/>
    <property type="match status" value="1"/>
</dbReference>